<dbReference type="InterPro" id="IPR006895">
    <property type="entry name" value="Znf_Sec23_Sec24"/>
</dbReference>
<dbReference type="GO" id="GO:0090110">
    <property type="term" value="P:COPII-coated vesicle cargo loading"/>
    <property type="evidence" value="ECO:0007669"/>
    <property type="project" value="TreeGrafter"/>
</dbReference>
<dbReference type="GeneID" id="30199526"/>
<evidence type="ECO:0000256" key="10">
    <source>
        <dbReference type="ARBA" id="ARBA00023034"/>
    </source>
</evidence>
<evidence type="ECO:0000256" key="5">
    <source>
        <dbReference type="ARBA" id="ARBA00022448"/>
    </source>
</evidence>
<dbReference type="InterPro" id="IPR007123">
    <property type="entry name" value="Gelsolin-like_dom"/>
</dbReference>
<evidence type="ECO:0000256" key="8">
    <source>
        <dbReference type="ARBA" id="ARBA00022892"/>
    </source>
</evidence>
<dbReference type="GO" id="GO:1990753">
    <property type="term" value="C:equatorial cell cortex"/>
    <property type="evidence" value="ECO:0007669"/>
    <property type="project" value="EnsemblFungi"/>
</dbReference>
<dbReference type="GO" id="GO:0000149">
    <property type="term" value="F:SNARE binding"/>
    <property type="evidence" value="ECO:0007669"/>
    <property type="project" value="TreeGrafter"/>
</dbReference>
<dbReference type="Gene3D" id="2.60.40.1670">
    <property type="entry name" value="beta-sandwich domain of Sec23/24"/>
    <property type="match status" value="1"/>
</dbReference>
<feature type="domain" description="Zinc finger Sec23/Sec24-type" evidence="13">
    <location>
        <begin position="157"/>
        <end position="194"/>
    </location>
</feature>
<evidence type="ECO:0000313" key="17">
    <source>
        <dbReference type="EMBL" id="ODQ57787.1"/>
    </source>
</evidence>
<dbReference type="SUPFAM" id="SSF81811">
    <property type="entry name" value="Helical domain of Sec23/24"/>
    <property type="match status" value="1"/>
</dbReference>
<dbReference type="PANTHER" id="PTHR13803">
    <property type="entry name" value="SEC24-RELATED PROTEIN"/>
    <property type="match status" value="1"/>
</dbReference>
<dbReference type="Gene3D" id="3.40.20.10">
    <property type="entry name" value="Severin"/>
    <property type="match status" value="1"/>
</dbReference>
<evidence type="ECO:0008006" key="19">
    <source>
        <dbReference type="Google" id="ProtNLM"/>
    </source>
</evidence>
<evidence type="ECO:0000259" key="12">
    <source>
        <dbReference type="Pfam" id="PF00626"/>
    </source>
</evidence>
<dbReference type="CDD" id="cd01479">
    <property type="entry name" value="Sec24-like"/>
    <property type="match status" value="1"/>
</dbReference>
<dbReference type="OrthoDB" id="49016at2759"/>
<organism evidence="17 18">
    <name type="scientific">Wickerhamomyces anomalus (strain ATCC 58044 / CBS 1984 / NCYC 433 / NRRL Y-366-8)</name>
    <name type="common">Yeast</name>
    <name type="synonym">Hansenula anomala</name>
    <dbReference type="NCBI Taxonomy" id="683960"/>
    <lineage>
        <taxon>Eukaryota</taxon>
        <taxon>Fungi</taxon>
        <taxon>Dikarya</taxon>
        <taxon>Ascomycota</taxon>
        <taxon>Saccharomycotina</taxon>
        <taxon>Saccharomycetes</taxon>
        <taxon>Phaffomycetales</taxon>
        <taxon>Wickerhamomycetaceae</taxon>
        <taxon>Wickerhamomyces</taxon>
    </lineage>
</organism>
<dbReference type="InterPro" id="IPR036180">
    <property type="entry name" value="Gelsolin-like_dom_sf"/>
</dbReference>
<accession>A0A1E3NYX4</accession>
<dbReference type="InterPro" id="IPR012990">
    <property type="entry name" value="Beta-sandwich_Sec23_24"/>
</dbReference>
<dbReference type="GO" id="GO:0005789">
    <property type="term" value="C:endoplasmic reticulum membrane"/>
    <property type="evidence" value="ECO:0007669"/>
    <property type="project" value="UniProtKB-SubCell"/>
</dbReference>
<evidence type="ECO:0000256" key="11">
    <source>
        <dbReference type="ARBA" id="ARBA00023136"/>
    </source>
</evidence>
<keyword evidence="11" id="KW-0472">Membrane</keyword>
<feature type="domain" description="Gelsolin-like" evidence="12">
    <location>
        <begin position="702"/>
        <end position="774"/>
    </location>
</feature>
<proteinExistence type="inferred from homology"/>
<dbReference type="Pfam" id="PF04811">
    <property type="entry name" value="Sec23_trunk"/>
    <property type="match status" value="1"/>
</dbReference>
<evidence type="ECO:0000256" key="3">
    <source>
        <dbReference type="ARBA" id="ARBA00004586"/>
    </source>
</evidence>
<keyword evidence="10" id="KW-0333">Golgi apparatus</keyword>
<dbReference type="AlphaFoldDB" id="A0A1E3NYX4"/>
<keyword evidence="9" id="KW-0653">Protein transport</keyword>
<evidence type="ECO:0000259" key="14">
    <source>
        <dbReference type="Pfam" id="PF04811"/>
    </source>
</evidence>
<sequence>MNIAGAPQYGQPAYGQQYPQVGAAPIGTPNAGGAYPGAAGGYNYNGVTSPHDATAATRQALPLNQLYQTDLLKELPPPIHDLTLPPPPLVIPADTSLIPNNPNANTPPDFIRSTLNAIPTTHSLLKKSKLPLAVVLRPYISLQDETNPVKLVSDTVIARCRRCRTYINPFVTFTEQNRRWRCNLCSLQNDVPKAFDVDDHTGLITNRYERNELNHSVVEFIAPPEYMVRAPQPLSYVFVIDVSIASVKSGLLATVATTILETLDRIPNSDSRSRIAIIGVDSTLHYFNIPEDSEQGECSLFVVPDLDEPFVPSPDSLLVNIKAARQNIEKLLSNLHNLFADTINPSFALGPALKSAHNLTQSSGGKVVAFASTLPNVGVGKLVQRDEESVSDKPKEASALLSANDSFYKSFAVDCNKSQVSVEFFLTSGTYQDVATLSNLPRFTAGQTHYYPSWTANNIEDVTKLSKEISNTLSSDIALDAVLRTRGSSGLRMSAFYGNFFNRSSDLCSFPTFPRDQGYVIEISIEENITKPVVYLQTAVLHTTNFGERRIRVITTAIPTTSNISEVYASADQLALTNYYTQKAVEKVYSSSLNDARDLLSKYLLDLLNVYKKEVVAGNLGGASPLMFSTNLRMLPLLLHSLSKHIGLRPGKVPSDHRANALNLLASLPLPQLVRYIYPTVYSLHDIPDEAGLPDSETNQIVLPNAINSGAEHFERYGLYLINNTTELFLWIGGDAVPDLVNDVFGVPDIFQVPIGKYELPVLDNEFNEKVRNIIAKVREGDDTVLYQNLYIVRGGSANEPINAANAREVSSLRLWAASQLVEDRINNQPSYREFLSATKDKLAQ</sequence>
<dbReference type="GO" id="GO:0006886">
    <property type="term" value="P:intracellular protein transport"/>
    <property type="evidence" value="ECO:0007669"/>
    <property type="project" value="InterPro"/>
</dbReference>
<dbReference type="GO" id="GO:0030127">
    <property type="term" value="C:COPII vesicle coat"/>
    <property type="evidence" value="ECO:0007669"/>
    <property type="project" value="InterPro"/>
</dbReference>
<dbReference type="InterPro" id="IPR036465">
    <property type="entry name" value="vWFA_dom_sf"/>
</dbReference>
<dbReference type="Gene3D" id="1.20.120.730">
    <property type="entry name" value="Sec23/Sec24 helical domain"/>
    <property type="match status" value="1"/>
</dbReference>
<dbReference type="Pfam" id="PF00626">
    <property type="entry name" value="Gelsolin"/>
    <property type="match status" value="1"/>
</dbReference>
<evidence type="ECO:0000313" key="18">
    <source>
        <dbReference type="Proteomes" id="UP000094112"/>
    </source>
</evidence>
<evidence type="ECO:0000259" key="16">
    <source>
        <dbReference type="Pfam" id="PF08033"/>
    </source>
</evidence>
<keyword evidence="7" id="KW-0256">Endoplasmic reticulum</keyword>
<dbReference type="GO" id="GO:0070971">
    <property type="term" value="C:endoplasmic reticulum exit site"/>
    <property type="evidence" value="ECO:0007669"/>
    <property type="project" value="EnsemblFungi"/>
</dbReference>
<dbReference type="SUPFAM" id="SSF53300">
    <property type="entry name" value="vWA-like"/>
    <property type="match status" value="1"/>
</dbReference>
<dbReference type="InterPro" id="IPR050550">
    <property type="entry name" value="SEC23_SEC24_subfamily"/>
</dbReference>
<evidence type="ECO:0000256" key="2">
    <source>
        <dbReference type="ARBA" id="ARBA00004496"/>
    </source>
</evidence>
<dbReference type="Gene3D" id="2.30.30.380">
    <property type="entry name" value="Zn-finger domain of Sec23/24"/>
    <property type="match status" value="1"/>
</dbReference>
<comment type="similarity">
    <text evidence="4">Belongs to the SEC23/SEC24 family. SEC24 subfamily.</text>
</comment>
<dbReference type="InterPro" id="IPR006900">
    <property type="entry name" value="Sec23/24_helical_dom"/>
</dbReference>
<evidence type="ECO:0000256" key="9">
    <source>
        <dbReference type="ARBA" id="ARBA00022927"/>
    </source>
</evidence>
<evidence type="ECO:0000256" key="6">
    <source>
        <dbReference type="ARBA" id="ARBA00022490"/>
    </source>
</evidence>
<keyword evidence="5" id="KW-0813">Transport</keyword>
<dbReference type="GO" id="GO:0008270">
    <property type="term" value="F:zinc ion binding"/>
    <property type="evidence" value="ECO:0007669"/>
    <property type="project" value="InterPro"/>
</dbReference>
<evidence type="ECO:0000259" key="13">
    <source>
        <dbReference type="Pfam" id="PF04810"/>
    </source>
</evidence>
<keyword evidence="8" id="KW-0931">ER-Golgi transport</keyword>
<comment type="subcellular location">
    <subcellularLocation>
        <location evidence="2">Cytoplasm</location>
    </subcellularLocation>
    <subcellularLocation>
        <location evidence="3">Endoplasmic reticulum membrane</location>
    </subcellularLocation>
    <subcellularLocation>
        <location evidence="1">Golgi apparatus membrane</location>
    </subcellularLocation>
</comment>
<name>A0A1E3NYX4_WICAA</name>
<evidence type="ECO:0000256" key="4">
    <source>
        <dbReference type="ARBA" id="ARBA00008334"/>
    </source>
</evidence>
<gene>
    <name evidence="17" type="ORF">WICANDRAFT_35193</name>
</gene>
<keyword evidence="18" id="KW-1185">Reference proteome</keyword>
<dbReference type="InterPro" id="IPR029006">
    <property type="entry name" value="ADF-H/Gelsolin-like_dom_sf"/>
</dbReference>
<feature type="domain" description="Sec23/Sec24 helical" evidence="15">
    <location>
        <begin position="572"/>
        <end position="674"/>
    </location>
</feature>
<dbReference type="PANTHER" id="PTHR13803:SF39">
    <property type="entry name" value="SECRETORY 24AB, ISOFORM A"/>
    <property type="match status" value="1"/>
</dbReference>
<reference evidence="17 18" key="1">
    <citation type="journal article" date="2016" name="Proc. Natl. Acad. Sci. U.S.A.">
        <title>Comparative genomics of biotechnologically important yeasts.</title>
        <authorList>
            <person name="Riley R."/>
            <person name="Haridas S."/>
            <person name="Wolfe K.H."/>
            <person name="Lopes M.R."/>
            <person name="Hittinger C.T."/>
            <person name="Goeker M."/>
            <person name="Salamov A.A."/>
            <person name="Wisecaver J.H."/>
            <person name="Long T.M."/>
            <person name="Calvey C.H."/>
            <person name="Aerts A.L."/>
            <person name="Barry K.W."/>
            <person name="Choi C."/>
            <person name="Clum A."/>
            <person name="Coughlan A.Y."/>
            <person name="Deshpande S."/>
            <person name="Douglass A.P."/>
            <person name="Hanson S.J."/>
            <person name="Klenk H.-P."/>
            <person name="LaButti K.M."/>
            <person name="Lapidus A."/>
            <person name="Lindquist E.A."/>
            <person name="Lipzen A.M."/>
            <person name="Meier-Kolthoff J.P."/>
            <person name="Ohm R.A."/>
            <person name="Otillar R.P."/>
            <person name="Pangilinan J.L."/>
            <person name="Peng Y."/>
            <person name="Rokas A."/>
            <person name="Rosa C.A."/>
            <person name="Scheuner C."/>
            <person name="Sibirny A.A."/>
            <person name="Slot J.C."/>
            <person name="Stielow J.B."/>
            <person name="Sun H."/>
            <person name="Kurtzman C.P."/>
            <person name="Blackwell M."/>
            <person name="Grigoriev I.V."/>
            <person name="Jeffries T.W."/>
        </authorList>
    </citation>
    <scope>NUCLEOTIDE SEQUENCE [LARGE SCALE GENOMIC DNA]</scope>
    <source>
        <strain evidence="18">ATCC 58044 / CBS 1984 / NCYC 433 / NRRL Y-366-8</strain>
    </source>
</reference>
<keyword evidence="6" id="KW-0963">Cytoplasm</keyword>
<dbReference type="SUPFAM" id="SSF81995">
    <property type="entry name" value="beta-sandwich domain of Sec23/24"/>
    <property type="match status" value="1"/>
</dbReference>
<dbReference type="STRING" id="683960.A0A1E3NYX4"/>
<protein>
    <recommendedName>
        <fullName evidence="19">Protein transport protein SEC24</fullName>
    </recommendedName>
</protein>
<dbReference type="Pfam" id="PF04810">
    <property type="entry name" value="zf-Sec23_Sec24"/>
    <property type="match status" value="1"/>
</dbReference>
<dbReference type="GO" id="GO:0005801">
    <property type="term" value="C:cis-Golgi network"/>
    <property type="evidence" value="ECO:0007669"/>
    <property type="project" value="EnsemblFungi"/>
</dbReference>
<dbReference type="InterPro" id="IPR006896">
    <property type="entry name" value="Sec23/24_trunk_dom"/>
</dbReference>
<dbReference type="RefSeq" id="XP_019036994.1">
    <property type="nucleotide sequence ID" value="XM_019182280.1"/>
</dbReference>
<dbReference type="InterPro" id="IPR041742">
    <property type="entry name" value="Sec24-like_trunk_dom"/>
</dbReference>
<dbReference type="SUPFAM" id="SSF82754">
    <property type="entry name" value="C-terminal, gelsolin-like domain of Sec23/24"/>
    <property type="match status" value="1"/>
</dbReference>
<dbReference type="Gene3D" id="3.40.50.410">
    <property type="entry name" value="von Willebrand factor, type A domain"/>
    <property type="match status" value="1"/>
</dbReference>
<dbReference type="Pfam" id="PF08033">
    <property type="entry name" value="Sec23_BS"/>
    <property type="match status" value="1"/>
</dbReference>
<dbReference type="InterPro" id="IPR036175">
    <property type="entry name" value="Sec23/24_helical_dom_sf"/>
</dbReference>
<dbReference type="InterPro" id="IPR036174">
    <property type="entry name" value="Znf_Sec23_Sec24_sf"/>
</dbReference>
<evidence type="ECO:0000256" key="7">
    <source>
        <dbReference type="ARBA" id="ARBA00022824"/>
    </source>
</evidence>
<feature type="domain" description="Sec23/Sec24 beta-sandwich" evidence="16">
    <location>
        <begin position="479"/>
        <end position="561"/>
    </location>
</feature>
<dbReference type="EMBL" id="KV454213">
    <property type="protein sequence ID" value="ODQ57787.1"/>
    <property type="molecule type" value="Genomic_DNA"/>
</dbReference>
<dbReference type="SUPFAM" id="SSF82919">
    <property type="entry name" value="Zn-finger domain of Sec23/24"/>
    <property type="match status" value="1"/>
</dbReference>
<dbReference type="GO" id="GO:0000139">
    <property type="term" value="C:Golgi membrane"/>
    <property type="evidence" value="ECO:0007669"/>
    <property type="project" value="UniProtKB-SubCell"/>
</dbReference>
<evidence type="ECO:0000259" key="15">
    <source>
        <dbReference type="Pfam" id="PF04815"/>
    </source>
</evidence>
<feature type="domain" description="Sec23/Sec24 trunk" evidence="14">
    <location>
        <begin position="231"/>
        <end position="471"/>
    </location>
</feature>
<dbReference type="Proteomes" id="UP000094112">
    <property type="component" value="Unassembled WGS sequence"/>
</dbReference>
<dbReference type="FunFam" id="3.40.20.10:FF:000049">
    <property type="entry name" value="Vesicle coat component"/>
    <property type="match status" value="1"/>
</dbReference>
<dbReference type="Pfam" id="PF04815">
    <property type="entry name" value="Sec23_helical"/>
    <property type="match status" value="1"/>
</dbReference>
<evidence type="ECO:0000256" key="1">
    <source>
        <dbReference type="ARBA" id="ARBA00004394"/>
    </source>
</evidence>